<dbReference type="InterPro" id="IPR001214">
    <property type="entry name" value="SET_dom"/>
</dbReference>
<dbReference type="OrthoDB" id="438641at2759"/>
<gene>
    <name evidence="3" type="ORF">FAGAP_8491</name>
</gene>
<sequence length="744" mass="84347">MEFGWQDGHAALMKELEAAMSKAALSKGQLVTDHPDPEALAEAFRQETSKHNGTQEKKPIYVTQIQDPYEPCLIPEKDLELMSISDMRLQTHHRGKKALLRVKTAPARAAAIMTIVEDEEGTAVLLALHQQLQDDLLTVRHPAQDSVAIVKDPFFEKIVEGTYSLQVYHPSDIIWLEDHDERIPEKWKDHRKIKSSAEYRAEGEELASKEHWLPALHSYTLAINTAVLPDEKQQAYLGRCEVNLQLDRPGLALEDAIDGDDPIDLTEESVILQARATYNLGKFKACLRKLQVLEAVFHKSVPDWSMKSTIFKRLEEQEDGEYAFEDMLLQAQKTPPLIDCATFCSLVEIRDAPGRGKGLFLTKNVSAGDLILCEKAFSYCFMDGKSHETYPILGNVPRNEVKTGGSVHLWAQVTQKLYHNSEYLDTIQELFHGDHKKLQITQCDGSPVVDSFMVERIIHYNAVNTPKTTSNDFETRVFSRTGDSLDFDNMDTKFSTSGIWLLASRINHSCVSNCRRSFIGDMQIIRATQDMSAGTELLLSYRTPYAFESYEEVQKRLSTWGFKCACDLCKSRSKESKAALEKRLKIYREASDLLKTEVLQFSFAKARTLLKQLENTYKGKSANKLRLELAELCFGMCDRYTDSAMPADFVKVTVKSLESLGFVIVAYVPGQKPDDFRFEVKKWGMSTNYVVYLFLNLAHLYGVVSRQLSLKVFEYAIVSYEMLVGEGGSMSRLFPDAVKHFTSM</sequence>
<protein>
    <submittedName>
        <fullName evidence="3">Unc-45 like b</fullName>
    </submittedName>
</protein>
<dbReference type="Proteomes" id="UP000737391">
    <property type="component" value="Unassembled WGS sequence"/>
</dbReference>
<keyword evidence="4" id="KW-1185">Reference proteome</keyword>
<dbReference type="InterPro" id="IPR053209">
    <property type="entry name" value="Gramillin-biosynth_MTr"/>
</dbReference>
<dbReference type="PANTHER" id="PTHR47643:SF2">
    <property type="entry name" value="TPR DOMAIN PROTEIN (AFU_ORTHOLOGUE AFUA_5G12710)"/>
    <property type="match status" value="1"/>
</dbReference>
<comment type="caution">
    <text evidence="3">The sequence shown here is derived from an EMBL/GenBank/DDBJ whole genome shotgun (WGS) entry which is preliminary data.</text>
</comment>
<dbReference type="Pfam" id="PF00856">
    <property type="entry name" value="SET"/>
    <property type="match status" value="1"/>
</dbReference>
<feature type="domain" description="SET" evidence="2">
    <location>
        <begin position="345"/>
        <end position="542"/>
    </location>
</feature>
<dbReference type="PROSITE" id="PS50280">
    <property type="entry name" value="SET"/>
    <property type="match status" value="1"/>
</dbReference>
<feature type="coiled-coil region" evidence="1">
    <location>
        <begin position="570"/>
        <end position="630"/>
    </location>
</feature>
<organism evidence="3 4">
    <name type="scientific">Fusarium agapanthi</name>
    <dbReference type="NCBI Taxonomy" id="1803897"/>
    <lineage>
        <taxon>Eukaryota</taxon>
        <taxon>Fungi</taxon>
        <taxon>Dikarya</taxon>
        <taxon>Ascomycota</taxon>
        <taxon>Pezizomycotina</taxon>
        <taxon>Sordariomycetes</taxon>
        <taxon>Hypocreomycetidae</taxon>
        <taxon>Hypocreales</taxon>
        <taxon>Nectriaceae</taxon>
        <taxon>Fusarium</taxon>
        <taxon>Fusarium fujikuroi species complex</taxon>
    </lineage>
</organism>
<proteinExistence type="predicted"/>
<evidence type="ECO:0000313" key="4">
    <source>
        <dbReference type="Proteomes" id="UP000737391"/>
    </source>
</evidence>
<name>A0A9P5B5I8_9HYPO</name>
<dbReference type="InterPro" id="IPR046341">
    <property type="entry name" value="SET_dom_sf"/>
</dbReference>
<evidence type="ECO:0000256" key="1">
    <source>
        <dbReference type="SAM" id="Coils"/>
    </source>
</evidence>
<dbReference type="AlphaFoldDB" id="A0A9P5B5I8"/>
<dbReference type="PANTHER" id="PTHR47643">
    <property type="entry name" value="TPR DOMAIN PROTEIN (AFU_ORTHOLOGUE AFUA_5G12710)"/>
    <property type="match status" value="1"/>
</dbReference>
<accession>A0A9P5B5I8</accession>
<dbReference type="SMART" id="SM00317">
    <property type="entry name" value="SET"/>
    <property type="match status" value="1"/>
</dbReference>
<dbReference type="SUPFAM" id="SSF82199">
    <property type="entry name" value="SET domain"/>
    <property type="match status" value="1"/>
</dbReference>
<dbReference type="Gene3D" id="2.170.270.10">
    <property type="entry name" value="SET domain"/>
    <property type="match status" value="1"/>
</dbReference>
<evidence type="ECO:0000313" key="3">
    <source>
        <dbReference type="EMBL" id="KAF4495347.1"/>
    </source>
</evidence>
<keyword evidence="1" id="KW-0175">Coiled coil</keyword>
<reference evidence="3" key="1">
    <citation type="submission" date="2020-01" db="EMBL/GenBank/DDBJ databases">
        <title>Identification and distribution of gene clusters putatively required for synthesis of sphingolipid metabolism inhibitors in phylogenetically diverse species of the filamentous fungus Fusarium.</title>
        <authorList>
            <person name="Kim H.-S."/>
            <person name="Busman M."/>
            <person name="Brown D.W."/>
            <person name="Divon H."/>
            <person name="Uhlig S."/>
            <person name="Proctor R.H."/>
        </authorList>
    </citation>
    <scope>NUCLEOTIDE SEQUENCE</scope>
    <source>
        <strain evidence="3">NRRL 31653</strain>
    </source>
</reference>
<dbReference type="EMBL" id="LUFC02000654">
    <property type="protein sequence ID" value="KAF4495347.1"/>
    <property type="molecule type" value="Genomic_DNA"/>
</dbReference>
<evidence type="ECO:0000259" key="2">
    <source>
        <dbReference type="PROSITE" id="PS50280"/>
    </source>
</evidence>
<dbReference type="CDD" id="cd20071">
    <property type="entry name" value="SET_SMYD"/>
    <property type="match status" value="1"/>
</dbReference>